<dbReference type="AlphaFoldDB" id="A0A0E3Q8J8"/>
<evidence type="ECO:0000313" key="4">
    <source>
        <dbReference type="Proteomes" id="UP000033096"/>
    </source>
</evidence>
<dbReference type="KEGG" id="mvc:MSVAZ_2961"/>
<dbReference type="SMART" id="SM00418">
    <property type="entry name" value="HTH_ARSR"/>
    <property type="match status" value="1"/>
</dbReference>
<dbReference type="CDD" id="cd00090">
    <property type="entry name" value="HTH_ARSR"/>
    <property type="match status" value="2"/>
</dbReference>
<keyword evidence="1" id="KW-1133">Transmembrane helix</keyword>
<keyword evidence="1" id="KW-0812">Transmembrane</keyword>
<dbReference type="InterPro" id="IPR011991">
    <property type="entry name" value="ArsR-like_HTH"/>
</dbReference>
<dbReference type="InterPro" id="IPR036390">
    <property type="entry name" value="WH_DNA-bd_sf"/>
</dbReference>
<dbReference type="RefSeq" id="WP_048122497.1">
    <property type="nucleotide sequence ID" value="NZ_CP009520.1"/>
</dbReference>
<dbReference type="Pfam" id="PF13412">
    <property type="entry name" value="HTH_24"/>
    <property type="match status" value="1"/>
</dbReference>
<evidence type="ECO:0000259" key="2">
    <source>
        <dbReference type="SMART" id="SM00418"/>
    </source>
</evidence>
<dbReference type="GO" id="GO:0003700">
    <property type="term" value="F:DNA-binding transcription factor activity"/>
    <property type="evidence" value="ECO:0007669"/>
    <property type="project" value="InterPro"/>
</dbReference>
<dbReference type="PANTHER" id="PTHR36216">
    <property type="entry name" value="TRANSCRIPTIONAL REGULATOR, TRMB"/>
    <property type="match status" value="1"/>
</dbReference>
<sequence length="270" mass="31705">MEMRITHLKSMRIIELQKKLIFCLLFFSFVLLISTSEAHEYIVQPISSDQVGVPINGEEVTELEVTEISYWQFLLWLGMMYILATVDLFYPKKLFFSIVGYRIVNPGNVLENSSRFRVYRYIKTKPGAYIGEIVEQVGLDREIVKYHIKTLKANKKIESYKDGVKTRYFENLLVYNEDEKKVISVLQNLTNQKIIIEIINGNCNTNVALAQEFGVSRPTISWYMKNLKENDLIIEIKEGRSIIYKINPIYKPHIEKYIRQLQDSYINTYT</sequence>
<dbReference type="HOGENOM" id="CLU_084118_2_0_2"/>
<name>A0A0E3Q8J8_9EURY</name>
<dbReference type="GeneID" id="24811482"/>
<keyword evidence="1" id="KW-0472">Membrane</keyword>
<dbReference type="EMBL" id="CP009520">
    <property type="protein sequence ID" value="AKB45230.1"/>
    <property type="molecule type" value="Genomic_DNA"/>
</dbReference>
<organism evidence="3 4">
    <name type="scientific">Methanosarcina vacuolata Z-761</name>
    <dbReference type="NCBI Taxonomy" id="1434123"/>
    <lineage>
        <taxon>Archaea</taxon>
        <taxon>Methanobacteriati</taxon>
        <taxon>Methanobacteriota</taxon>
        <taxon>Stenosarchaea group</taxon>
        <taxon>Methanomicrobia</taxon>
        <taxon>Methanosarcinales</taxon>
        <taxon>Methanosarcinaceae</taxon>
        <taxon>Methanosarcina</taxon>
    </lineage>
</organism>
<dbReference type="SUPFAM" id="SSF46785">
    <property type="entry name" value="Winged helix' DNA-binding domain"/>
    <property type="match status" value="2"/>
</dbReference>
<dbReference type="STRING" id="1434123.MSVAZ_2961"/>
<dbReference type="Gene3D" id="1.10.10.10">
    <property type="entry name" value="Winged helix-like DNA-binding domain superfamily/Winged helix DNA-binding domain"/>
    <property type="match status" value="2"/>
</dbReference>
<dbReference type="InterPro" id="IPR001845">
    <property type="entry name" value="HTH_ArsR_DNA-bd_dom"/>
</dbReference>
<gene>
    <name evidence="3" type="ORF">MSVAZ_2961</name>
</gene>
<reference evidence="3 4" key="1">
    <citation type="submission" date="2014-07" db="EMBL/GenBank/DDBJ databases">
        <title>Methanogenic archaea and the global carbon cycle.</title>
        <authorList>
            <person name="Henriksen J.R."/>
            <person name="Luke J."/>
            <person name="Reinhart S."/>
            <person name="Benedict M.N."/>
            <person name="Youngblut N.D."/>
            <person name="Metcalf M.E."/>
            <person name="Whitaker R.J."/>
            <person name="Metcalf W.W."/>
        </authorList>
    </citation>
    <scope>NUCLEOTIDE SEQUENCE [LARGE SCALE GENOMIC DNA]</scope>
    <source>
        <strain evidence="3 4">Z-761</strain>
    </source>
</reference>
<feature type="domain" description="HTH arsR-type" evidence="2">
    <location>
        <begin position="181"/>
        <end position="263"/>
    </location>
</feature>
<evidence type="ECO:0000256" key="1">
    <source>
        <dbReference type="SAM" id="Phobius"/>
    </source>
</evidence>
<dbReference type="PANTHER" id="PTHR36216:SF1">
    <property type="entry name" value="HTH ARSR-TYPE DOMAIN-CONTAINING PROTEIN"/>
    <property type="match status" value="1"/>
</dbReference>
<dbReference type="InterPro" id="IPR036388">
    <property type="entry name" value="WH-like_DNA-bd_sf"/>
</dbReference>
<feature type="transmembrane region" description="Helical" evidence="1">
    <location>
        <begin position="70"/>
        <end position="90"/>
    </location>
</feature>
<accession>A0A0E3Q8J8</accession>
<dbReference type="PATRIC" id="fig|1434123.4.peg.3633"/>
<keyword evidence="4" id="KW-1185">Reference proteome</keyword>
<dbReference type="Proteomes" id="UP000033096">
    <property type="component" value="Chromosome"/>
</dbReference>
<protein>
    <submittedName>
        <fullName evidence="3">Transcriptional regulator, ArsR family</fullName>
    </submittedName>
</protein>
<proteinExistence type="predicted"/>
<evidence type="ECO:0000313" key="3">
    <source>
        <dbReference type="EMBL" id="AKB45230.1"/>
    </source>
</evidence>